<dbReference type="GO" id="GO:0051301">
    <property type="term" value="P:cell division"/>
    <property type="evidence" value="ECO:0007669"/>
    <property type="project" value="UniProtKB-KW"/>
</dbReference>
<dbReference type="Gramene" id="C.cajan_44579.t">
    <property type="protein sequence ID" value="C.cajan_44579.t"/>
    <property type="gene ID" value="C.cajan_44579"/>
</dbReference>
<dbReference type="Pfam" id="PF02984">
    <property type="entry name" value="Cyclin_C"/>
    <property type="match status" value="1"/>
</dbReference>
<dbReference type="InterPro" id="IPR013763">
    <property type="entry name" value="Cyclin-like_dom"/>
</dbReference>
<evidence type="ECO:0000256" key="6">
    <source>
        <dbReference type="RuleBase" id="RU000383"/>
    </source>
</evidence>
<evidence type="ECO:0000256" key="1">
    <source>
        <dbReference type="ARBA" id="ARBA00011177"/>
    </source>
</evidence>
<protein>
    <recommendedName>
        <fullName evidence="5">B-like cyclin</fullName>
    </recommendedName>
</protein>
<organism evidence="8 9">
    <name type="scientific">Cajanus cajan</name>
    <name type="common">Pigeon pea</name>
    <name type="synonym">Cajanus indicus</name>
    <dbReference type="NCBI Taxonomy" id="3821"/>
    <lineage>
        <taxon>Eukaryota</taxon>
        <taxon>Viridiplantae</taxon>
        <taxon>Streptophyta</taxon>
        <taxon>Embryophyta</taxon>
        <taxon>Tracheophyta</taxon>
        <taxon>Spermatophyta</taxon>
        <taxon>Magnoliopsida</taxon>
        <taxon>eudicotyledons</taxon>
        <taxon>Gunneridae</taxon>
        <taxon>Pentapetalae</taxon>
        <taxon>rosids</taxon>
        <taxon>fabids</taxon>
        <taxon>Fabales</taxon>
        <taxon>Fabaceae</taxon>
        <taxon>Papilionoideae</taxon>
        <taxon>50 kb inversion clade</taxon>
        <taxon>NPAAA clade</taxon>
        <taxon>indigoferoid/millettioid clade</taxon>
        <taxon>Phaseoleae</taxon>
        <taxon>Cajanus</taxon>
    </lineage>
</organism>
<name>A0A151QT90_CAJCA</name>
<dbReference type="AlphaFoldDB" id="A0A151QT90"/>
<feature type="domain" description="Cyclin-like" evidence="7">
    <location>
        <begin position="104"/>
        <end position="188"/>
    </location>
</feature>
<keyword evidence="9" id="KW-1185">Reference proteome</keyword>
<evidence type="ECO:0000256" key="4">
    <source>
        <dbReference type="ARBA" id="ARBA00023306"/>
    </source>
</evidence>
<sequence>MANAENNTHSSSSSEICDHLRPYKKRRYVLHGFTNVATSKKSVLQFQKPVPMLKNPRPLRDRCVSDIYEYLRWIEIDPTRAPSPNYIEKVQCDISAYTRAIVVGWLVEKTDKYELVSDVLYSSVAYLDRFLSFNNTPIDKMLLLGLSSLLVASKYEDRRALTIEDLRYIAGYSCSNQEVVNMEADILKVLKFELGSPTVNTFLTRFVTVGQEDIDNSSLHFEPLSRYIAELSLFDYHCLKFLPSLVAASVVFLTRFILSPNTHPWVMIYFFMCI</sequence>
<dbReference type="PROSITE" id="PS00292">
    <property type="entry name" value="CYCLINS"/>
    <property type="match status" value="1"/>
</dbReference>
<dbReference type="FunFam" id="1.10.472.10:FF:000001">
    <property type="entry name" value="G2/mitotic-specific cyclin"/>
    <property type="match status" value="1"/>
</dbReference>
<evidence type="ECO:0000256" key="5">
    <source>
        <dbReference type="ARBA" id="ARBA00032263"/>
    </source>
</evidence>
<dbReference type="SMART" id="SM00385">
    <property type="entry name" value="CYCLIN"/>
    <property type="match status" value="1"/>
</dbReference>
<dbReference type="InterPro" id="IPR036915">
    <property type="entry name" value="Cyclin-like_sf"/>
</dbReference>
<keyword evidence="4" id="KW-0131">Cell cycle</keyword>
<dbReference type="FunFam" id="1.10.472.10:FF:000220">
    <property type="entry name" value="Cyclin superfamily protein, putative"/>
    <property type="match status" value="1"/>
</dbReference>
<dbReference type="Pfam" id="PF00134">
    <property type="entry name" value="Cyclin_N"/>
    <property type="match status" value="1"/>
</dbReference>
<dbReference type="InterPro" id="IPR039361">
    <property type="entry name" value="Cyclin"/>
</dbReference>
<accession>A0A151QT90</accession>
<comment type="subunit">
    <text evidence="1">Interacts with the CDC2 protein kinase to form a serine/threonine kinase holoenzyme complex also known as maturation promoting factor (MPF). The cyclin subunit imparts substrate specificity to the complex.</text>
</comment>
<dbReference type="STRING" id="3821.A0A151QT90"/>
<keyword evidence="2" id="KW-0132">Cell division</keyword>
<evidence type="ECO:0000259" key="7">
    <source>
        <dbReference type="SMART" id="SM00385"/>
    </source>
</evidence>
<dbReference type="Gene3D" id="1.10.472.10">
    <property type="entry name" value="Cyclin-like"/>
    <property type="match status" value="2"/>
</dbReference>
<comment type="similarity">
    <text evidence="6">Belongs to the cyclin family.</text>
</comment>
<dbReference type="EMBL" id="KQ484857">
    <property type="protein sequence ID" value="KYP33529.1"/>
    <property type="molecule type" value="Genomic_DNA"/>
</dbReference>
<evidence type="ECO:0000313" key="9">
    <source>
        <dbReference type="Proteomes" id="UP000075243"/>
    </source>
</evidence>
<keyword evidence="3 6" id="KW-0195">Cyclin</keyword>
<reference evidence="8" key="1">
    <citation type="journal article" date="2012" name="Nat. Biotechnol.">
        <title>Draft genome sequence of pigeonpea (Cajanus cajan), an orphan legume crop of resource-poor farmers.</title>
        <authorList>
            <person name="Varshney R.K."/>
            <person name="Chen W."/>
            <person name="Li Y."/>
            <person name="Bharti A.K."/>
            <person name="Saxena R.K."/>
            <person name="Schlueter J.A."/>
            <person name="Donoghue M.T."/>
            <person name="Azam S."/>
            <person name="Fan G."/>
            <person name="Whaley A.M."/>
            <person name="Farmer A.D."/>
            <person name="Sheridan J."/>
            <person name="Iwata A."/>
            <person name="Tuteja R."/>
            <person name="Penmetsa R.V."/>
            <person name="Wu W."/>
            <person name="Upadhyaya H.D."/>
            <person name="Yang S.P."/>
            <person name="Shah T."/>
            <person name="Saxena K.B."/>
            <person name="Michael T."/>
            <person name="McCombie W.R."/>
            <person name="Yang B."/>
            <person name="Zhang G."/>
            <person name="Yang H."/>
            <person name="Wang J."/>
            <person name="Spillane C."/>
            <person name="Cook D.R."/>
            <person name="May G.D."/>
            <person name="Xu X."/>
            <person name="Jackson S.A."/>
        </authorList>
    </citation>
    <scope>NUCLEOTIDE SEQUENCE [LARGE SCALE GENOMIC DNA]</scope>
</reference>
<dbReference type="Proteomes" id="UP000075243">
    <property type="component" value="Unassembled WGS sequence"/>
</dbReference>
<proteinExistence type="inferred from homology"/>
<dbReference type="InterPro" id="IPR048258">
    <property type="entry name" value="Cyclins_cyclin-box"/>
</dbReference>
<dbReference type="InterPro" id="IPR004367">
    <property type="entry name" value="Cyclin_C-dom"/>
</dbReference>
<evidence type="ECO:0000313" key="8">
    <source>
        <dbReference type="EMBL" id="KYP33529.1"/>
    </source>
</evidence>
<dbReference type="PANTHER" id="PTHR10177">
    <property type="entry name" value="CYCLINS"/>
    <property type="match status" value="1"/>
</dbReference>
<gene>
    <name evidence="8" type="ORF">KK1_045607</name>
</gene>
<dbReference type="SUPFAM" id="SSF47954">
    <property type="entry name" value="Cyclin-like"/>
    <property type="match status" value="2"/>
</dbReference>
<dbReference type="InterPro" id="IPR006671">
    <property type="entry name" value="Cyclin_N"/>
</dbReference>
<evidence type="ECO:0000256" key="3">
    <source>
        <dbReference type="ARBA" id="ARBA00023127"/>
    </source>
</evidence>
<evidence type="ECO:0000256" key="2">
    <source>
        <dbReference type="ARBA" id="ARBA00022618"/>
    </source>
</evidence>